<dbReference type="RefSeq" id="WP_166321413.1">
    <property type="nucleotide sequence ID" value="NZ_CP049934.1"/>
</dbReference>
<name>A0A6G8FG77_9MICO</name>
<dbReference type="EMBL" id="CP049934">
    <property type="protein sequence ID" value="QIM15368.1"/>
    <property type="molecule type" value="Genomic_DNA"/>
</dbReference>
<proteinExistence type="predicted"/>
<sequence length="53" mass="6013">MAVIIDIEDYRHGFDSPPPFTEFLLAGLDTKGLELPERQLDPHRAEDVFLEAS</sequence>
<gene>
    <name evidence="1" type="ORF">G7067_01400</name>
</gene>
<dbReference type="AlphaFoldDB" id="A0A6G8FG77"/>
<evidence type="ECO:0000313" key="1">
    <source>
        <dbReference type="EMBL" id="QIM15368.1"/>
    </source>
</evidence>
<dbReference type="KEGG" id="lins:G7067_01400"/>
<organism evidence="1 2">
    <name type="scientific">Leucobacter insecticola</name>
    <dbReference type="NCBI Taxonomy" id="2714934"/>
    <lineage>
        <taxon>Bacteria</taxon>
        <taxon>Bacillati</taxon>
        <taxon>Actinomycetota</taxon>
        <taxon>Actinomycetes</taxon>
        <taxon>Micrococcales</taxon>
        <taxon>Microbacteriaceae</taxon>
        <taxon>Leucobacter</taxon>
    </lineage>
</organism>
<protein>
    <submittedName>
        <fullName evidence="1">Uncharacterized protein</fullName>
    </submittedName>
</protein>
<reference evidence="1 2" key="1">
    <citation type="submission" date="2020-03" db="EMBL/GenBank/DDBJ databases">
        <title>Leucobacter sp. nov., isolated from beetles.</title>
        <authorList>
            <person name="Hyun D.-W."/>
            <person name="Bae J.-W."/>
        </authorList>
    </citation>
    <scope>NUCLEOTIDE SEQUENCE [LARGE SCALE GENOMIC DNA]</scope>
    <source>
        <strain evidence="1 2">HDW9B</strain>
    </source>
</reference>
<keyword evidence="2" id="KW-1185">Reference proteome</keyword>
<evidence type="ECO:0000313" key="2">
    <source>
        <dbReference type="Proteomes" id="UP000501387"/>
    </source>
</evidence>
<accession>A0A6G8FG77</accession>
<dbReference type="Proteomes" id="UP000501387">
    <property type="component" value="Chromosome"/>
</dbReference>